<dbReference type="PANTHER" id="PTHR42718">
    <property type="entry name" value="MAJOR FACILITATOR SUPERFAMILY MULTIDRUG TRANSPORTER MFSC"/>
    <property type="match status" value="1"/>
</dbReference>
<feature type="transmembrane region" description="Helical" evidence="9">
    <location>
        <begin position="23"/>
        <end position="47"/>
    </location>
</feature>
<evidence type="ECO:0000313" key="11">
    <source>
        <dbReference type="EMBL" id="GAA3370840.1"/>
    </source>
</evidence>
<dbReference type="RefSeq" id="WP_345035815.1">
    <property type="nucleotide sequence ID" value="NZ_BAAAYL010000001.1"/>
</dbReference>
<dbReference type="InterPro" id="IPR036259">
    <property type="entry name" value="MFS_trans_sf"/>
</dbReference>
<feature type="transmembrane region" description="Helical" evidence="9">
    <location>
        <begin position="67"/>
        <end position="86"/>
    </location>
</feature>
<accession>A0ABP6S8K3</accession>
<evidence type="ECO:0000256" key="9">
    <source>
        <dbReference type="SAM" id="Phobius"/>
    </source>
</evidence>
<dbReference type="Pfam" id="PF07690">
    <property type="entry name" value="MFS_1"/>
    <property type="match status" value="1"/>
</dbReference>
<evidence type="ECO:0000259" key="10">
    <source>
        <dbReference type="PROSITE" id="PS50850"/>
    </source>
</evidence>
<proteinExistence type="predicted"/>
<evidence type="ECO:0000256" key="6">
    <source>
        <dbReference type="ARBA" id="ARBA00023136"/>
    </source>
</evidence>
<sequence>MSSASVADPATPGVPEAVHRRRWVILGVLMLSLLMVVIDNSILNVAIRTISAPAPTGLGATQSELEWAINAYTLVFAGLLFTVGLLGDRFGRKRAVLVGVTLFGLGSVLAAFSGSAGQLIAYRAVMGFGGAFVMPATLAILMNVFEREEQPRAIGIWATGVGVALAIGPATGGLLLEHFWWGSVFLVNVPVVLVALAAITLLVPDSRDPSPGRLDPPGVLLSIVGLMLLVYGIIRGGELADFTAPAVMAAIVGGIAVLAVFVVHEKRCSHPALDLSYFANPAFSAAVAAVALVFFAMMGVTFFSAFYLQSVRGYSALQAGLVIIPLAASQLFFSPRARLAVERFGARAVCTVGMLMIAAGLAGFALFDTGTPLWTIELVLFVQGVGMAHIMQPATVSVMQATPREKAGSGSAINNTFRQVGGALGVAVLGSLLSATYRSGIEGRLGAVPPDARHAAGESIEATLGIADKLGPAGRALVGPANDAFVHAMHVTALGAAAVAVFGAAVVAVFLPAPDRTRPEAAAPVGENRQGAINGER</sequence>
<feature type="transmembrane region" description="Helical" evidence="9">
    <location>
        <begin position="373"/>
        <end position="399"/>
    </location>
</feature>
<feature type="transmembrane region" description="Helical" evidence="9">
    <location>
        <begin position="285"/>
        <end position="308"/>
    </location>
</feature>
<evidence type="ECO:0000256" key="4">
    <source>
        <dbReference type="ARBA" id="ARBA00022692"/>
    </source>
</evidence>
<evidence type="ECO:0000256" key="5">
    <source>
        <dbReference type="ARBA" id="ARBA00022989"/>
    </source>
</evidence>
<evidence type="ECO:0000256" key="1">
    <source>
        <dbReference type="ARBA" id="ARBA00004651"/>
    </source>
</evidence>
<feature type="transmembrane region" description="Helical" evidence="9">
    <location>
        <begin position="488"/>
        <end position="511"/>
    </location>
</feature>
<feature type="transmembrane region" description="Helical" evidence="9">
    <location>
        <begin position="180"/>
        <end position="202"/>
    </location>
</feature>
<feature type="transmembrane region" description="Helical" evidence="9">
    <location>
        <begin position="314"/>
        <end position="333"/>
    </location>
</feature>
<dbReference type="Proteomes" id="UP001499990">
    <property type="component" value="Unassembled WGS sequence"/>
</dbReference>
<feature type="transmembrane region" description="Helical" evidence="9">
    <location>
        <begin position="154"/>
        <end position="174"/>
    </location>
</feature>
<dbReference type="SUPFAM" id="SSF103473">
    <property type="entry name" value="MFS general substrate transporter"/>
    <property type="match status" value="1"/>
</dbReference>
<feature type="transmembrane region" description="Helical" evidence="9">
    <location>
        <begin position="420"/>
        <end position="437"/>
    </location>
</feature>
<feature type="transmembrane region" description="Helical" evidence="9">
    <location>
        <begin position="120"/>
        <end position="142"/>
    </location>
</feature>
<evidence type="ECO:0000256" key="2">
    <source>
        <dbReference type="ARBA" id="ARBA00022448"/>
    </source>
</evidence>
<protein>
    <submittedName>
        <fullName evidence="11">MFS transporter</fullName>
    </submittedName>
</protein>
<feature type="transmembrane region" description="Helical" evidence="9">
    <location>
        <begin position="345"/>
        <end position="367"/>
    </location>
</feature>
<evidence type="ECO:0000256" key="7">
    <source>
        <dbReference type="ARBA" id="ARBA00023251"/>
    </source>
</evidence>
<evidence type="ECO:0000256" key="3">
    <source>
        <dbReference type="ARBA" id="ARBA00022475"/>
    </source>
</evidence>
<evidence type="ECO:0000256" key="8">
    <source>
        <dbReference type="SAM" id="MobiDB-lite"/>
    </source>
</evidence>
<feature type="domain" description="Major facilitator superfamily (MFS) profile" evidence="10">
    <location>
        <begin position="25"/>
        <end position="515"/>
    </location>
</feature>
<feature type="transmembrane region" description="Helical" evidence="9">
    <location>
        <begin position="214"/>
        <end position="234"/>
    </location>
</feature>
<feature type="transmembrane region" description="Helical" evidence="9">
    <location>
        <begin position="95"/>
        <end position="114"/>
    </location>
</feature>
<dbReference type="InterPro" id="IPR020846">
    <property type="entry name" value="MFS_dom"/>
</dbReference>
<organism evidence="11 12">
    <name type="scientific">Streptomyces sannanensis</name>
    <dbReference type="NCBI Taxonomy" id="285536"/>
    <lineage>
        <taxon>Bacteria</taxon>
        <taxon>Bacillati</taxon>
        <taxon>Actinomycetota</taxon>
        <taxon>Actinomycetes</taxon>
        <taxon>Kitasatosporales</taxon>
        <taxon>Streptomycetaceae</taxon>
        <taxon>Streptomyces</taxon>
    </lineage>
</organism>
<feature type="region of interest" description="Disordered" evidence="8">
    <location>
        <begin position="518"/>
        <end position="537"/>
    </location>
</feature>
<gene>
    <name evidence="11" type="ORF">GCM10020367_19080</name>
</gene>
<dbReference type="InterPro" id="IPR004638">
    <property type="entry name" value="EmrB-like"/>
</dbReference>
<keyword evidence="12" id="KW-1185">Reference proteome</keyword>
<comment type="subcellular location">
    <subcellularLocation>
        <location evidence="1">Cell membrane</location>
        <topology evidence="1">Multi-pass membrane protein</topology>
    </subcellularLocation>
</comment>
<keyword evidence="3" id="KW-1003">Cell membrane</keyword>
<dbReference type="PRINTS" id="PR01036">
    <property type="entry name" value="TCRTETB"/>
</dbReference>
<dbReference type="CDD" id="cd17321">
    <property type="entry name" value="MFS_MMR_MDR_like"/>
    <property type="match status" value="1"/>
</dbReference>
<dbReference type="PANTHER" id="PTHR42718:SF42">
    <property type="entry name" value="EXPORT PROTEIN"/>
    <property type="match status" value="1"/>
</dbReference>
<dbReference type="NCBIfam" id="TIGR00711">
    <property type="entry name" value="efflux_EmrB"/>
    <property type="match status" value="1"/>
</dbReference>
<evidence type="ECO:0000313" key="12">
    <source>
        <dbReference type="Proteomes" id="UP001499990"/>
    </source>
</evidence>
<dbReference type="Gene3D" id="1.20.1250.20">
    <property type="entry name" value="MFS general substrate transporter like domains"/>
    <property type="match status" value="1"/>
</dbReference>
<dbReference type="PROSITE" id="PS50850">
    <property type="entry name" value="MFS"/>
    <property type="match status" value="1"/>
</dbReference>
<dbReference type="Gene3D" id="1.20.1720.10">
    <property type="entry name" value="Multidrug resistance protein D"/>
    <property type="match status" value="1"/>
</dbReference>
<name>A0ABP6S8K3_9ACTN</name>
<dbReference type="EMBL" id="BAAAYL010000001">
    <property type="protein sequence ID" value="GAA3370840.1"/>
    <property type="molecule type" value="Genomic_DNA"/>
</dbReference>
<reference evidence="12" key="1">
    <citation type="journal article" date="2019" name="Int. J. Syst. Evol. Microbiol.">
        <title>The Global Catalogue of Microorganisms (GCM) 10K type strain sequencing project: providing services to taxonomists for standard genome sequencing and annotation.</title>
        <authorList>
            <consortium name="The Broad Institute Genomics Platform"/>
            <consortium name="The Broad Institute Genome Sequencing Center for Infectious Disease"/>
            <person name="Wu L."/>
            <person name="Ma J."/>
        </authorList>
    </citation>
    <scope>NUCLEOTIDE SEQUENCE [LARGE SCALE GENOMIC DNA]</scope>
    <source>
        <strain evidence="12">JCM 9651</strain>
    </source>
</reference>
<keyword evidence="7" id="KW-0046">Antibiotic resistance</keyword>
<comment type="caution">
    <text evidence="11">The sequence shown here is derived from an EMBL/GenBank/DDBJ whole genome shotgun (WGS) entry which is preliminary data.</text>
</comment>
<keyword evidence="4 9" id="KW-0812">Transmembrane</keyword>
<feature type="transmembrane region" description="Helical" evidence="9">
    <location>
        <begin position="246"/>
        <end position="264"/>
    </location>
</feature>
<keyword evidence="6 9" id="KW-0472">Membrane</keyword>
<keyword evidence="5 9" id="KW-1133">Transmembrane helix</keyword>
<keyword evidence="2" id="KW-0813">Transport</keyword>
<dbReference type="InterPro" id="IPR011701">
    <property type="entry name" value="MFS"/>
</dbReference>